<dbReference type="Pfam" id="PF03170">
    <property type="entry name" value="BcsB"/>
    <property type="match status" value="1"/>
</dbReference>
<evidence type="ECO:0000256" key="2">
    <source>
        <dbReference type="ARBA" id="ARBA00022475"/>
    </source>
</evidence>
<accession>A0ABR7D9P4</accession>
<keyword evidence="7" id="KW-0732">Signal</keyword>
<dbReference type="InterPro" id="IPR018513">
    <property type="entry name" value="Cell_synthase_bac"/>
</dbReference>
<protein>
    <submittedName>
        <fullName evidence="8">Cellulose biosynthesis cyclic di-GMP-binding regulatory protein BcsB</fullName>
    </submittedName>
</protein>
<reference evidence="8 9" key="1">
    <citation type="submission" date="2020-08" db="EMBL/GenBank/DDBJ databases">
        <title>Genome public.</title>
        <authorList>
            <person name="Liu C."/>
            <person name="Sun Q."/>
        </authorList>
    </citation>
    <scope>NUCLEOTIDE SEQUENCE [LARGE SCALE GENOMIC DNA]</scope>
    <source>
        <strain evidence="8 9">NSJ-6</strain>
    </source>
</reference>
<evidence type="ECO:0000313" key="9">
    <source>
        <dbReference type="Proteomes" id="UP000596929"/>
    </source>
</evidence>
<evidence type="ECO:0000256" key="5">
    <source>
        <dbReference type="ARBA" id="ARBA00023136"/>
    </source>
</evidence>
<feature type="signal peptide" evidence="7">
    <location>
        <begin position="1"/>
        <end position="22"/>
    </location>
</feature>
<proteinExistence type="predicted"/>
<evidence type="ECO:0000256" key="7">
    <source>
        <dbReference type="SAM" id="SignalP"/>
    </source>
</evidence>
<evidence type="ECO:0000256" key="1">
    <source>
        <dbReference type="ARBA" id="ARBA00004162"/>
    </source>
</evidence>
<evidence type="ECO:0000256" key="6">
    <source>
        <dbReference type="SAM" id="Phobius"/>
    </source>
</evidence>
<comment type="subcellular location">
    <subcellularLocation>
        <location evidence="1">Cell membrane</location>
        <topology evidence="1">Single-pass membrane protein</topology>
    </subcellularLocation>
</comment>
<organism evidence="8 9">
    <name type="scientific">Clostridium hominis</name>
    <dbReference type="NCBI Taxonomy" id="2763036"/>
    <lineage>
        <taxon>Bacteria</taxon>
        <taxon>Bacillati</taxon>
        <taxon>Bacillota</taxon>
        <taxon>Clostridia</taxon>
        <taxon>Eubacteriales</taxon>
        <taxon>Clostridiaceae</taxon>
        <taxon>Clostridium</taxon>
    </lineage>
</organism>
<dbReference type="Proteomes" id="UP000596929">
    <property type="component" value="Unassembled WGS sequence"/>
</dbReference>
<gene>
    <name evidence="8" type="ORF">H8S20_04300</name>
</gene>
<keyword evidence="2" id="KW-1003">Cell membrane</keyword>
<dbReference type="RefSeq" id="WP_186859361.1">
    <property type="nucleotide sequence ID" value="NZ_JACOOO010000004.1"/>
</dbReference>
<keyword evidence="4 6" id="KW-1133">Transmembrane helix</keyword>
<evidence type="ECO:0000313" key="8">
    <source>
        <dbReference type="EMBL" id="MBC5628111.1"/>
    </source>
</evidence>
<keyword evidence="5 6" id="KW-0472">Membrane</keyword>
<evidence type="ECO:0000256" key="3">
    <source>
        <dbReference type="ARBA" id="ARBA00022692"/>
    </source>
</evidence>
<sequence>MRIITLIMAMFIWLSSSISCLADTKNVKNYSFDKDIKMSGVISSTDKFFTVEDNWNVEDAKIKLVLTKSELLDIDYSTVTVLINDTPISSQKLDGNKEYKREVSIQIPKDLIQSGYNKITVKAYKTISDVVCRDDANTANWLVIHKESNVDVKYSYKDSPNILSQFDNTYLKEDSGSRLTTSILVPDNYSSAELSAGMIFSANFGEKKKYDNFSFEFNTYSNIKNKNDNIIFIGKGTDSPENILKLFNDNEKSLLNDNCIIKQVESPFNKESKMLILISNDEELLIKGSKLITSNDLIKKLNGSSIVINKDSDVKDLVTQERTDRIYLKDLGYENLMVKGPFNQEIILDINIPKNKVVAEGSKIKFDVRYAENLDFDRSLMTVYLNDIPIGSKRLYIDKADNDTFEATIPSDVLGKSYYQVKVAFDLNVKDLQCVTRDVDNPWAYIVNTSYIQFDYEDNNELTFSNYPYPFVLDSNFNDLKIIIPDTMTSNDLSNVSNIVSFMGRDTKYNLGNVQIIKDSEFNKDDNKANVIIYGTPTTNNILKDINSKLNLKFNGDFSAFESNDKIKFIGEYSSQIASIQFIKSPYNSDFGAMVISATDNNDLNLATSYLNDLSLTKSLRGDTVVIDRNGSVEDLYYNTKEKVDEIKDEKIKVNKEGEIFIIVAIGLFITIAIVVIMMLKKYRK</sequence>
<feature type="chain" id="PRO_5046973567" evidence="7">
    <location>
        <begin position="23"/>
        <end position="685"/>
    </location>
</feature>
<keyword evidence="9" id="KW-1185">Reference proteome</keyword>
<feature type="transmembrane region" description="Helical" evidence="6">
    <location>
        <begin position="660"/>
        <end position="680"/>
    </location>
</feature>
<dbReference type="EMBL" id="JACOOO010000004">
    <property type="protein sequence ID" value="MBC5628111.1"/>
    <property type="molecule type" value="Genomic_DNA"/>
</dbReference>
<keyword evidence="3 6" id="KW-0812">Transmembrane</keyword>
<dbReference type="PANTHER" id="PTHR39083">
    <property type="entry name" value="CYCLIC DI-GMP-BINDING PROTEIN"/>
    <property type="match status" value="1"/>
</dbReference>
<name>A0ABR7D9P4_9CLOT</name>
<comment type="caution">
    <text evidence="8">The sequence shown here is derived from an EMBL/GenBank/DDBJ whole genome shotgun (WGS) entry which is preliminary data.</text>
</comment>
<dbReference type="PROSITE" id="PS51257">
    <property type="entry name" value="PROKAR_LIPOPROTEIN"/>
    <property type="match status" value="1"/>
</dbReference>
<dbReference type="PANTHER" id="PTHR39083:SF1">
    <property type="entry name" value="CYCLIC DI-GMP-BINDING PROTEIN"/>
    <property type="match status" value="1"/>
</dbReference>
<dbReference type="Gene3D" id="2.60.120.260">
    <property type="entry name" value="Galactose-binding domain-like"/>
    <property type="match status" value="2"/>
</dbReference>
<evidence type="ECO:0000256" key="4">
    <source>
        <dbReference type="ARBA" id="ARBA00022989"/>
    </source>
</evidence>